<organism evidence="1 2">
    <name type="scientific">Vanilla planifolia</name>
    <name type="common">Vanilla</name>
    <dbReference type="NCBI Taxonomy" id="51239"/>
    <lineage>
        <taxon>Eukaryota</taxon>
        <taxon>Viridiplantae</taxon>
        <taxon>Streptophyta</taxon>
        <taxon>Embryophyta</taxon>
        <taxon>Tracheophyta</taxon>
        <taxon>Spermatophyta</taxon>
        <taxon>Magnoliopsida</taxon>
        <taxon>Liliopsida</taxon>
        <taxon>Asparagales</taxon>
        <taxon>Orchidaceae</taxon>
        <taxon>Vanilloideae</taxon>
        <taxon>Vanilleae</taxon>
        <taxon>Vanilla</taxon>
    </lineage>
</organism>
<dbReference type="Proteomes" id="UP000636800">
    <property type="component" value="Chromosome 2"/>
</dbReference>
<dbReference type="AlphaFoldDB" id="A0A835RI36"/>
<dbReference type="EMBL" id="JADCNL010000002">
    <property type="protein sequence ID" value="KAG0492710.1"/>
    <property type="molecule type" value="Genomic_DNA"/>
</dbReference>
<name>A0A835RI36_VANPL</name>
<proteinExistence type="predicted"/>
<comment type="caution">
    <text evidence="1">The sequence shown here is derived from an EMBL/GenBank/DDBJ whole genome shotgun (WGS) entry which is preliminary data.</text>
</comment>
<gene>
    <name evidence="1" type="ORF">HPP92_006108</name>
</gene>
<sequence length="122" mass="13957">MQRWRVLSPLADIGFYRWNPIRGTRRWIGRRLSSVVLRQQLPSCVWTGLNPVSQSSIKSILLSAVRREETKSLSEKLCHTISELAWSKLTGLIDGLFAVLMKLPHKTDRLHRRSISGHGSLL</sequence>
<dbReference type="OrthoDB" id="5365701at2759"/>
<dbReference type="Gene3D" id="1.25.10.10">
    <property type="entry name" value="Leucine-rich Repeat Variant"/>
    <property type="match status" value="1"/>
</dbReference>
<keyword evidence="2" id="KW-1185">Reference proteome</keyword>
<evidence type="ECO:0000313" key="2">
    <source>
        <dbReference type="Proteomes" id="UP000636800"/>
    </source>
</evidence>
<accession>A0A835RI36</accession>
<reference evidence="1 2" key="1">
    <citation type="journal article" date="2020" name="Nat. Food">
        <title>A phased Vanilla planifolia genome enables genetic improvement of flavour and production.</title>
        <authorList>
            <person name="Hasing T."/>
            <person name="Tang H."/>
            <person name="Brym M."/>
            <person name="Khazi F."/>
            <person name="Huang T."/>
            <person name="Chambers A.H."/>
        </authorList>
    </citation>
    <scope>NUCLEOTIDE SEQUENCE [LARGE SCALE GENOMIC DNA]</scope>
    <source>
        <tissue evidence="1">Leaf</tissue>
    </source>
</reference>
<protein>
    <submittedName>
        <fullName evidence="1">Uncharacterized protein</fullName>
    </submittedName>
</protein>
<evidence type="ECO:0000313" key="1">
    <source>
        <dbReference type="EMBL" id="KAG0492710.1"/>
    </source>
</evidence>
<dbReference type="InterPro" id="IPR011989">
    <property type="entry name" value="ARM-like"/>
</dbReference>